<protein>
    <submittedName>
        <fullName evidence="1">Uncharacterized protein</fullName>
    </submittedName>
</protein>
<name>A0A382B4F7_9ZZZZ</name>
<sequence length="41" mass="4766">MKRDLSTLLYNLNPECPTSALAFRFDRLALLLRADLDQWAL</sequence>
<evidence type="ECO:0000313" key="1">
    <source>
        <dbReference type="EMBL" id="SVB08648.1"/>
    </source>
</evidence>
<feature type="non-terminal residue" evidence="1">
    <location>
        <position position="41"/>
    </location>
</feature>
<dbReference type="EMBL" id="UINC01028156">
    <property type="protein sequence ID" value="SVB08648.1"/>
    <property type="molecule type" value="Genomic_DNA"/>
</dbReference>
<proteinExistence type="predicted"/>
<accession>A0A382B4F7</accession>
<dbReference type="AlphaFoldDB" id="A0A382B4F7"/>
<gene>
    <name evidence="1" type="ORF">METZ01_LOCUS161502</name>
</gene>
<organism evidence="1">
    <name type="scientific">marine metagenome</name>
    <dbReference type="NCBI Taxonomy" id="408172"/>
    <lineage>
        <taxon>unclassified sequences</taxon>
        <taxon>metagenomes</taxon>
        <taxon>ecological metagenomes</taxon>
    </lineage>
</organism>
<reference evidence="1" key="1">
    <citation type="submission" date="2018-05" db="EMBL/GenBank/DDBJ databases">
        <authorList>
            <person name="Lanie J.A."/>
            <person name="Ng W.-L."/>
            <person name="Kazmierczak K.M."/>
            <person name="Andrzejewski T.M."/>
            <person name="Davidsen T.M."/>
            <person name="Wayne K.J."/>
            <person name="Tettelin H."/>
            <person name="Glass J.I."/>
            <person name="Rusch D."/>
            <person name="Podicherti R."/>
            <person name="Tsui H.-C.T."/>
            <person name="Winkler M.E."/>
        </authorList>
    </citation>
    <scope>NUCLEOTIDE SEQUENCE</scope>
</reference>